<gene>
    <name evidence="1" type="ORF">RCL2_002980200</name>
</gene>
<dbReference type="Pfam" id="PF08238">
    <property type="entry name" value="Sel1"/>
    <property type="match status" value="4"/>
</dbReference>
<evidence type="ECO:0000313" key="2">
    <source>
        <dbReference type="Proteomes" id="UP000615446"/>
    </source>
</evidence>
<accession>A0A8H3R4U6</accession>
<organism evidence="1 2">
    <name type="scientific">Rhizophagus clarus</name>
    <dbReference type="NCBI Taxonomy" id="94130"/>
    <lineage>
        <taxon>Eukaryota</taxon>
        <taxon>Fungi</taxon>
        <taxon>Fungi incertae sedis</taxon>
        <taxon>Mucoromycota</taxon>
        <taxon>Glomeromycotina</taxon>
        <taxon>Glomeromycetes</taxon>
        <taxon>Glomerales</taxon>
        <taxon>Glomeraceae</taxon>
        <taxon>Rhizophagus</taxon>
    </lineage>
</organism>
<proteinExistence type="predicted"/>
<dbReference type="PANTHER" id="PTHR43628:SF1">
    <property type="entry name" value="CHITIN SYNTHASE REGULATORY FACTOR 2-RELATED"/>
    <property type="match status" value="1"/>
</dbReference>
<name>A0A8H3R4U6_9GLOM</name>
<dbReference type="OrthoDB" id="2253126at2759"/>
<dbReference type="EMBL" id="BLAL01000324">
    <property type="protein sequence ID" value="GET03462.1"/>
    <property type="molecule type" value="Genomic_DNA"/>
</dbReference>
<evidence type="ECO:0000313" key="1">
    <source>
        <dbReference type="EMBL" id="GET03462.1"/>
    </source>
</evidence>
<dbReference type="Gene3D" id="1.25.40.10">
    <property type="entry name" value="Tetratricopeptide repeat domain"/>
    <property type="match status" value="2"/>
</dbReference>
<dbReference type="AlphaFoldDB" id="A0A8H3R4U6"/>
<comment type="caution">
    <text evidence="1">The sequence shown here is derived from an EMBL/GenBank/DDBJ whole genome shotgun (WGS) entry which is preliminary data.</text>
</comment>
<dbReference type="SMART" id="SM00671">
    <property type="entry name" value="SEL1"/>
    <property type="match status" value="2"/>
</dbReference>
<dbReference type="InterPro" id="IPR052945">
    <property type="entry name" value="Mitotic_Regulator"/>
</dbReference>
<sequence length="293" mass="33171">MGKNVTKINNCKSHENTLIMMKNHKESKFGFTCLIGFFHQLGIGCKLDKEKTLDFYLSVNNNNDNKGKKIEEDENFNKLGVYTIENKENNDQSESMKLVKLSKNDDLEAQYNLAVHKKAKEEFDKNLKLAIENNSITLNYAGYCYQFGIGITFEWCMKSVIVGSANGQCKLGYCYDHGIGTKKNEIKAFEWYSKSAENGFALAQNNLENESKKFEFYTKSANEGCALGQCNLGFCYDFGIGTVTNKTNAFEWYLKSAEGTDIDVHKAIYYYKKALDNGIEGAKVELARILALI</sequence>
<dbReference type="SUPFAM" id="SSF81901">
    <property type="entry name" value="HCP-like"/>
    <property type="match status" value="1"/>
</dbReference>
<dbReference type="Proteomes" id="UP000615446">
    <property type="component" value="Unassembled WGS sequence"/>
</dbReference>
<dbReference type="PANTHER" id="PTHR43628">
    <property type="entry name" value="ACTIVATOR OF C KINASE PROTEIN 1-RELATED"/>
    <property type="match status" value="1"/>
</dbReference>
<dbReference type="InterPro" id="IPR011990">
    <property type="entry name" value="TPR-like_helical_dom_sf"/>
</dbReference>
<protein>
    <submittedName>
        <fullName evidence="1">Sel1 repeat family protein</fullName>
    </submittedName>
</protein>
<dbReference type="InterPro" id="IPR006597">
    <property type="entry name" value="Sel1-like"/>
</dbReference>
<reference evidence="1" key="1">
    <citation type="submission" date="2019-10" db="EMBL/GenBank/DDBJ databases">
        <title>Conservation and host-specific expression of non-tandemly repeated heterogenous ribosome RNA gene in arbuscular mycorrhizal fungi.</title>
        <authorList>
            <person name="Maeda T."/>
            <person name="Kobayashi Y."/>
            <person name="Nakagawa T."/>
            <person name="Ezawa T."/>
            <person name="Yamaguchi K."/>
            <person name="Bino T."/>
            <person name="Nishimoto Y."/>
            <person name="Shigenobu S."/>
            <person name="Kawaguchi M."/>
        </authorList>
    </citation>
    <scope>NUCLEOTIDE SEQUENCE</scope>
    <source>
        <strain evidence="1">HR1</strain>
    </source>
</reference>